<protein>
    <submittedName>
        <fullName evidence="4">Family 16 glycosylhydrolase</fullName>
    </submittedName>
</protein>
<dbReference type="AlphaFoldDB" id="A0A939T4K3"/>
<dbReference type="PANTHER" id="PTHR10963:SF55">
    <property type="entry name" value="GLYCOSIDE HYDROLASE FAMILY 16 PROTEIN"/>
    <property type="match status" value="1"/>
</dbReference>
<reference evidence="4" key="1">
    <citation type="submission" date="2021-03" db="EMBL/GenBank/DDBJ databases">
        <authorList>
            <person name="Kanchanasin P."/>
            <person name="Saeng-In P."/>
            <person name="Phongsopitanun W."/>
            <person name="Yuki M."/>
            <person name="Kudo T."/>
            <person name="Ohkuma M."/>
            <person name="Tanasupawat S."/>
        </authorList>
    </citation>
    <scope>NUCLEOTIDE SEQUENCE</scope>
    <source>
        <strain evidence="4">GKU 128</strain>
    </source>
</reference>
<dbReference type="Pfam" id="PF26113">
    <property type="entry name" value="GH16_XgeA"/>
    <property type="match status" value="1"/>
</dbReference>
<feature type="signal peptide" evidence="2">
    <location>
        <begin position="1"/>
        <end position="23"/>
    </location>
</feature>
<feature type="chain" id="PRO_5038570015" evidence="2">
    <location>
        <begin position="24"/>
        <end position="315"/>
    </location>
</feature>
<proteinExistence type="inferred from homology"/>
<comment type="similarity">
    <text evidence="1">Belongs to the glycosyl hydrolase 16 family.</text>
</comment>
<evidence type="ECO:0000256" key="2">
    <source>
        <dbReference type="SAM" id="SignalP"/>
    </source>
</evidence>
<keyword evidence="2" id="KW-0732">Signal</keyword>
<dbReference type="Proteomes" id="UP000669179">
    <property type="component" value="Unassembled WGS sequence"/>
</dbReference>
<evidence type="ECO:0000259" key="3">
    <source>
        <dbReference type="PROSITE" id="PS51762"/>
    </source>
</evidence>
<evidence type="ECO:0000313" key="5">
    <source>
        <dbReference type="Proteomes" id="UP000669179"/>
    </source>
</evidence>
<evidence type="ECO:0000313" key="4">
    <source>
        <dbReference type="EMBL" id="MBO2448344.1"/>
    </source>
</evidence>
<dbReference type="InterPro" id="IPR050546">
    <property type="entry name" value="Glycosyl_Hydrlase_16"/>
</dbReference>
<dbReference type="GO" id="GO:0005975">
    <property type="term" value="P:carbohydrate metabolic process"/>
    <property type="evidence" value="ECO:0007669"/>
    <property type="project" value="InterPro"/>
</dbReference>
<feature type="domain" description="GH16" evidence="3">
    <location>
        <begin position="49"/>
        <end position="315"/>
    </location>
</feature>
<dbReference type="GO" id="GO:0004553">
    <property type="term" value="F:hydrolase activity, hydrolyzing O-glycosyl compounds"/>
    <property type="evidence" value="ECO:0007669"/>
    <property type="project" value="InterPro"/>
</dbReference>
<comment type="caution">
    <text evidence="4">The sequence shown here is derived from an EMBL/GenBank/DDBJ whole genome shotgun (WGS) entry which is preliminary data.</text>
</comment>
<dbReference type="SUPFAM" id="SSF49899">
    <property type="entry name" value="Concanavalin A-like lectins/glucanases"/>
    <property type="match status" value="1"/>
</dbReference>
<sequence>MNRTVATTALAGLAVATSTVALVAENSSVQAAQTSSTAARKDPVAAKPRHWKTLFRDDFAGAKGQALSTAKWIHDRGHCYNPCVDPNWGTGEIQNYTARRRNVSTDGKGHLAITPIRDGSGAWTSGRVETRRHDFAIGGKGRLLRIEARIKLPRLTTANGAGYWPAFWALGDQARTGGAAWPAVGEVDIMESRNGQGTTLGVLHCGVKEGGPCREKRGLRADAPCQACGAAFHTYAVEIDRSTRNEQIRYYVDGRRYLTLTPKKTGIKAWNMAMHRGRFLVLNVAIGGGFPGDPTAATASGRPMLVDYVVVKRRI</sequence>
<dbReference type="EMBL" id="JAGEOJ010000005">
    <property type="protein sequence ID" value="MBO2448344.1"/>
    <property type="molecule type" value="Genomic_DNA"/>
</dbReference>
<evidence type="ECO:0000256" key="1">
    <source>
        <dbReference type="ARBA" id="ARBA00006865"/>
    </source>
</evidence>
<accession>A0A939T4K3</accession>
<dbReference type="InterPro" id="IPR000757">
    <property type="entry name" value="Beta-glucanase-like"/>
</dbReference>
<dbReference type="PROSITE" id="PS51762">
    <property type="entry name" value="GH16_2"/>
    <property type="match status" value="1"/>
</dbReference>
<keyword evidence="5" id="KW-1185">Reference proteome</keyword>
<dbReference type="Gene3D" id="2.60.120.200">
    <property type="match status" value="1"/>
</dbReference>
<dbReference type="PANTHER" id="PTHR10963">
    <property type="entry name" value="GLYCOSYL HYDROLASE-RELATED"/>
    <property type="match status" value="1"/>
</dbReference>
<gene>
    <name evidence="4" type="ORF">J4573_14660</name>
</gene>
<dbReference type="RefSeq" id="WP_208255983.1">
    <property type="nucleotide sequence ID" value="NZ_JAGEOJ010000005.1"/>
</dbReference>
<organism evidence="4 5">
    <name type="scientific">Actinomadura barringtoniae</name>
    <dbReference type="NCBI Taxonomy" id="1427535"/>
    <lineage>
        <taxon>Bacteria</taxon>
        <taxon>Bacillati</taxon>
        <taxon>Actinomycetota</taxon>
        <taxon>Actinomycetes</taxon>
        <taxon>Streptosporangiales</taxon>
        <taxon>Thermomonosporaceae</taxon>
        <taxon>Actinomadura</taxon>
    </lineage>
</organism>
<name>A0A939T4K3_9ACTN</name>
<dbReference type="InterPro" id="IPR013320">
    <property type="entry name" value="ConA-like_dom_sf"/>
</dbReference>